<dbReference type="InterPro" id="IPR036909">
    <property type="entry name" value="Cyt_c-like_dom_sf"/>
</dbReference>
<dbReference type="SUPFAM" id="SSF46626">
    <property type="entry name" value="Cytochrome c"/>
    <property type="match status" value="3"/>
</dbReference>
<proteinExistence type="predicted"/>
<evidence type="ECO:0000256" key="4">
    <source>
        <dbReference type="ARBA" id="ARBA00022982"/>
    </source>
</evidence>
<dbReference type="PANTHER" id="PTHR33751:SF9">
    <property type="entry name" value="CYTOCHROME C4"/>
    <property type="match status" value="1"/>
</dbReference>
<dbReference type="InterPro" id="IPR009056">
    <property type="entry name" value="Cyt_c-like_dom"/>
</dbReference>
<evidence type="ECO:0000256" key="6">
    <source>
        <dbReference type="PROSITE-ProRule" id="PRU00433"/>
    </source>
</evidence>
<feature type="domain" description="Cytochrome c" evidence="7">
    <location>
        <begin position="251"/>
        <end position="341"/>
    </location>
</feature>
<evidence type="ECO:0000256" key="3">
    <source>
        <dbReference type="ARBA" id="ARBA00022723"/>
    </source>
</evidence>
<dbReference type="Pfam" id="PF00034">
    <property type="entry name" value="Cytochrom_C"/>
    <property type="match status" value="1"/>
</dbReference>
<evidence type="ECO:0000259" key="7">
    <source>
        <dbReference type="PROSITE" id="PS51007"/>
    </source>
</evidence>
<dbReference type="EMBL" id="ANOH01000300">
    <property type="protein sequence ID" value="EMI54111.1"/>
    <property type="molecule type" value="Genomic_DNA"/>
</dbReference>
<dbReference type="InterPro" id="IPR050597">
    <property type="entry name" value="Cytochrome_c_Oxidase_Subunit"/>
</dbReference>
<comment type="caution">
    <text evidence="8">The sequence shown here is derived from an EMBL/GenBank/DDBJ whole genome shotgun (WGS) entry which is preliminary data.</text>
</comment>
<dbReference type="Pfam" id="PF13442">
    <property type="entry name" value="Cytochrome_CBB3"/>
    <property type="match status" value="1"/>
</dbReference>
<keyword evidence="3 6" id="KW-0479">Metal-binding</keyword>
<evidence type="ECO:0000256" key="5">
    <source>
        <dbReference type="ARBA" id="ARBA00023004"/>
    </source>
</evidence>
<keyword evidence="2 6" id="KW-0349">Heme</keyword>
<dbReference type="Gene3D" id="1.10.760.10">
    <property type="entry name" value="Cytochrome c-like domain"/>
    <property type="match status" value="3"/>
</dbReference>
<dbReference type="GO" id="GO:0046872">
    <property type="term" value="F:metal ion binding"/>
    <property type="evidence" value="ECO:0007669"/>
    <property type="project" value="UniProtKB-KW"/>
</dbReference>
<keyword evidence="1" id="KW-0813">Transport</keyword>
<keyword evidence="5 6" id="KW-0408">Iron</keyword>
<dbReference type="PATRIC" id="fig|1263870.3.peg.4710"/>
<protein>
    <submittedName>
        <fullName evidence="8">Class I triheme cytochrome c</fullName>
    </submittedName>
</protein>
<dbReference type="PANTHER" id="PTHR33751">
    <property type="entry name" value="CBB3-TYPE CYTOCHROME C OXIDASE SUBUNIT FIXP"/>
    <property type="match status" value="1"/>
</dbReference>
<evidence type="ECO:0000256" key="1">
    <source>
        <dbReference type="ARBA" id="ARBA00022448"/>
    </source>
</evidence>
<evidence type="ECO:0000313" key="9">
    <source>
        <dbReference type="Proteomes" id="UP000011885"/>
    </source>
</evidence>
<dbReference type="PROSITE" id="PS51007">
    <property type="entry name" value="CYTC"/>
    <property type="match status" value="3"/>
</dbReference>
<keyword evidence="9" id="KW-1185">Reference proteome</keyword>
<gene>
    <name evidence="8" type="ORF">RSSM_04449</name>
</gene>
<organism evidence="8 9">
    <name type="scientific">Rhodopirellula sallentina SM41</name>
    <dbReference type="NCBI Taxonomy" id="1263870"/>
    <lineage>
        <taxon>Bacteria</taxon>
        <taxon>Pseudomonadati</taxon>
        <taxon>Planctomycetota</taxon>
        <taxon>Planctomycetia</taxon>
        <taxon>Pirellulales</taxon>
        <taxon>Pirellulaceae</taxon>
        <taxon>Rhodopirellula</taxon>
    </lineage>
</organism>
<dbReference type="AlphaFoldDB" id="M5U8B3"/>
<dbReference type="Proteomes" id="UP000011885">
    <property type="component" value="Unassembled WGS sequence"/>
</dbReference>
<evidence type="ECO:0000313" key="8">
    <source>
        <dbReference type="EMBL" id="EMI54111.1"/>
    </source>
</evidence>
<name>M5U8B3_9BACT</name>
<accession>M5U8B3</accession>
<sequence length="344" mass="38025">MIGGGLLAAIGIVVLVSGVVPVKASSGHWPITSWLLDFASDRSIAFHARDVDVPDLERSEFLTLGAATYDSNCRFCHGAPGRQQPPVARGMTPTPPLLRDNISQMEDRELFYIIKHGIKFAGMPAWPSQKRDDEIWPVVAFLRESTNMSYHEYLDRVVAELPEDTREIARCVACHGAQDGVRESERIPVLQGLNRDYLIASLRAYRSGERASGVMMPVAHRMSDEDIAAFASYYADAKPTPPATTEDVDESSVELGQRLATQGDRKRKIPSCVDCHAMKGSPKRGDYPVLAGQPKWYLRNQLELFAKKNRGGAKATLMYPIADKLSKSERDALASYFANVPSDD</sequence>
<dbReference type="GO" id="GO:0020037">
    <property type="term" value="F:heme binding"/>
    <property type="evidence" value="ECO:0007669"/>
    <property type="project" value="InterPro"/>
</dbReference>
<dbReference type="GO" id="GO:0009055">
    <property type="term" value="F:electron transfer activity"/>
    <property type="evidence" value="ECO:0007669"/>
    <property type="project" value="InterPro"/>
</dbReference>
<reference evidence="8 9" key="1">
    <citation type="journal article" date="2013" name="Mar. Genomics">
        <title>Expression of sulfatases in Rhodopirellula baltica and the diversity of sulfatases in the genus Rhodopirellula.</title>
        <authorList>
            <person name="Wegner C.E."/>
            <person name="Richter-Heitmann T."/>
            <person name="Klindworth A."/>
            <person name="Klockow C."/>
            <person name="Richter M."/>
            <person name="Achstetter T."/>
            <person name="Glockner F.O."/>
            <person name="Harder J."/>
        </authorList>
    </citation>
    <scope>NUCLEOTIDE SEQUENCE [LARGE SCALE GENOMIC DNA]</scope>
    <source>
        <strain evidence="8 9">SM41</strain>
    </source>
</reference>
<feature type="domain" description="Cytochrome c" evidence="7">
    <location>
        <begin position="157"/>
        <end position="238"/>
    </location>
</feature>
<keyword evidence="4" id="KW-0249">Electron transport</keyword>
<feature type="domain" description="Cytochrome c" evidence="7">
    <location>
        <begin position="60"/>
        <end position="146"/>
    </location>
</feature>
<evidence type="ECO:0000256" key="2">
    <source>
        <dbReference type="ARBA" id="ARBA00022617"/>
    </source>
</evidence>